<dbReference type="InterPro" id="IPR001841">
    <property type="entry name" value="Znf_RING"/>
</dbReference>
<evidence type="ECO:0000256" key="6">
    <source>
        <dbReference type="ARBA" id="ARBA00022737"/>
    </source>
</evidence>
<dbReference type="OrthoDB" id="8062037at2759"/>
<dbReference type="GO" id="GO:0006915">
    <property type="term" value="P:apoptotic process"/>
    <property type="evidence" value="ECO:0007669"/>
    <property type="project" value="UniProtKB-KW"/>
</dbReference>
<keyword evidence="4" id="KW-0053">Apoptosis</keyword>
<dbReference type="CDD" id="cd16494">
    <property type="entry name" value="RING-CH-C4HC3_ZSWM2"/>
    <property type="match status" value="1"/>
</dbReference>
<dbReference type="InterPro" id="IPR013083">
    <property type="entry name" value="Znf_RING/FYVE/PHD"/>
</dbReference>
<proteinExistence type="predicted"/>
<keyword evidence="6" id="KW-0677">Repeat</keyword>
<sequence>MGPTSFLLREEEPENRDFRVSLGNPHEGNFVSIYAGLVEREISDLLRGIHRVQTPQQGTNNENAQIEEDGYIKQKEISSDDICSICQEVLLEKKLPVTFCRFGCGNSVHIKCMKILANYQDKISHTSMLKCPLCRKDFAPLKLILEEFKNSSKLVTTAEKERLDKHLGIPCNNCQQFPVEGKCYKREIKNGDRWKKDQMKLQVYTPKLVVRSLPLLLITKNSKLLAPGYQCRLCLKAFRPGQHTRLLPCTHKFHRKCIDSWLLHKCNSCPIDGQVIYNPLIWKDRAVNGHAHQSVSNTNITHLSKQEEPELFIPGTGLVLKQNGLGILPIVPQRNSEKLNTPQSPIDTYQNITIDDLYSVKVDDSNSRKSIYEYKISQHFPSYLQDLPTGSFGKISSQTFFPSIDHKSIIYPAGLENPCISKNHHASQSQKINKDCKRVNHNSKKTLGNKIREDNTRPNTLLPEDLNLIVNRGTTKLSLSKRCNNCTGKIRPKCSHLSRRPISHPLSTKSTELSLILEGVQL</sequence>
<evidence type="ECO:0000256" key="4">
    <source>
        <dbReference type="ARBA" id="ARBA00022703"/>
    </source>
</evidence>
<keyword evidence="19" id="KW-1185">Reference proteome</keyword>
<feature type="domain" description="RING-type" evidence="17">
    <location>
        <begin position="231"/>
        <end position="272"/>
    </location>
</feature>
<comment type="catalytic activity">
    <reaction evidence="1">
        <text>S-ubiquitinyl-[E2 ubiquitin-conjugating enzyme]-L-cysteine + [acceptor protein]-L-lysine = [E2 ubiquitin-conjugating enzyme]-L-cysteine + N(6)-ubiquitinyl-[acceptor protein]-L-lysine.</text>
        <dbReference type="EC" id="2.3.2.27"/>
    </reaction>
</comment>
<comment type="function">
    <text evidence="11">E3 ubiquitin-protein ligase involved in the regulation of Fas-, DR3- and DR4-mediated apoptosis. Functions in conjunction with the UBE2D1, UBE2D3 and UBE2E1 E2 ubiquitin-conjugating enzymes.</text>
</comment>
<reference evidence="18 19" key="1">
    <citation type="journal article" date="2019" name="PLoS ONE">
        <title>Genomic analyses reveal an absence of contemporary introgressive admixture between fin whales and blue whales, despite known hybrids.</title>
        <authorList>
            <person name="Westbury M.V."/>
            <person name="Petersen B."/>
            <person name="Lorenzen E.D."/>
        </authorList>
    </citation>
    <scope>NUCLEOTIDE SEQUENCE [LARGE SCALE GENOMIC DNA]</scope>
    <source>
        <strain evidence="18">FinWhale-01</strain>
    </source>
</reference>
<accession>A0A643BKY1</accession>
<dbReference type="AlphaFoldDB" id="A0A643BKY1"/>
<evidence type="ECO:0000313" key="18">
    <source>
        <dbReference type="EMBL" id="KAB0388672.1"/>
    </source>
</evidence>
<evidence type="ECO:0000313" key="19">
    <source>
        <dbReference type="Proteomes" id="UP000437017"/>
    </source>
</evidence>
<evidence type="ECO:0000256" key="12">
    <source>
        <dbReference type="ARBA" id="ARBA00064738"/>
    </source>
</evidence>
<evidence type="ECO:0000256" key="3">
    <source>
        <dbReference type="ARBA" id="ARBA00022679"/>
    </source>
</evidence>
<feature type="domain" description="RING-type" evidence="17">
    <location>
        <begin position="83"/>
        <end position="135"/>
    </location>
</feature>
<dbReference type="CDD" id="cd16486">
    <property type="entry name" value="mRING-H2-C3H2C2D_ZSWM2"/>
    <property type="match status" value="1"/>
</dbReference>
<dbReference type="GO" id="GO:0061630">
    <property type="term" value="F:ubiquitin protein ligase activity"/>
    <property type="evidence" value="ECO:0007669"/>
    <property type="project" value="UniProtKB-EC"/>
</dbReference>
<keyword evidence="7 16" id="KW-0863">Zinc-finger</keyword>
<evidence type="ECO:0000256" key="14">
    <source>
        <dbReference type="ARBA" id="ARBA00078022"/>
    </source>
</evidence>
<keyword evidence="5" id="KW-0479">Metal-binding</keyword>
<evidence type="ECO:0000256" key="16">
    <source>
        <dbReference type="PROSITE-ProRule" id="PRU00175"/>
    </source>
</evidence>
<gene>
    <name evidence="18" type="ORF">E2I00_014928</name>
</gene>
<evidence type="ECO:0000256" key="11">
    <source>
        <dbReference type="ARBA" id="ARBA00056008"/>
    </source>
</evidence>
<dbReference type="GO" id="GO:0008270">
    <property type="term" value="F:zinc ion binding"/>
    <property type="evidence" value="ECO:0007669"/>
    <property type="project" value="UniProtKB-KW"/>
</dbReference>
<dbReference type="FunFam" id="3.30.40.10:FF:001047">
    <property type="entry name" value="Zinc finger, SWIM domain containing 2"/>
    <property type="match status" value="1"/>
</dbReference>
<organism evidence="18 19">
    <name type="scientific">Balaenoptera physalus</name>
    <name type="common">Fin whale</name>
    <name type="synonym">Balaena physalus</name>
    <dbReference type="NCBI Taxonomy" id="9770"/>
    <lineage>
        <taxon>Eukaryota</taxon>
        <taxon>Metazoa</taxon>
        <taxon>Chordata</taxon>
        <taxon>Craniata</taxon>
        <taxon>Vertebrata</taxon>
        <taxon>Euteleostomi</taxon>
        <taxon>Mammalia</taxon>
        <taxon>Eutheria</taxon>
        <taxon>Laurasiatheria</taxon>
        <taxon>Artiodactyla</taxon>
        <taxon>Whippomorpha</taxon>
        <taxon>Cetacea</taxon>
        <taxon>Mysticeti</taxon>
        <taxon>Balaenopteridae</taxon>
        <taxon>Balaenoptera</taxon>
    </lineage>
</organism>
<protein>
    <recommendedName>
        <fullName evidence="2">RING-type E3 ubiquitin transferase</fullName>
        <ecNumber evidence="2">2.3.2.27</ecNumber>
    </recommendedName>
    <alternativeName>
        <fullName evidence="15">MEKK1-related protein X</fullName>
    </alternativeName>
    <alternativeName>
        <fullName evidence="14">ZZ-type zinc finger-containing protein 2</fullName>
    </alternativeName>
    <alternativeName>
        <fullName evidence="13">Zinc finger SWIM domain-containing protein 2</fullName>
    </alternativeName>
</protein>
<evidence type="ECO:0000256" key="8">
    <source>
        <dbReference type="ARBA" id="ARBA00022786"/>
    </source>
</evidence>
<evidence type="ECO:0000256" key="5">
    <source>
        <dbReference type="ARBA" id="ARBA00022723"/>
    </source>
</evidence>
<dbReference type="EC" id="2.3.2.27" evidence="2"/>
<keyword evidence="9" id="KW-0862">Zinc</keyword>
<comment type="caution">
    <text evidence="18">The sequence shown here is derived from an EMBL/GenBank/DDBJ whole genome shotgun (WGS) entry which is preliminary data.</text>
</comment>
<dbReference type="Gene3D" id="3.30.40.10">
    <property type="entry name" value="Zinc/RING finger domain, C3HC4 (zinc finger)"/>
    <property type="match status" value="2"/>
</dbReference>
<name>A0A643BKY1_BALPH</name>
<evidence type="ECO:0000256" key="13">
    <source>
        <dbReference type="ARBA" id="ARBA00077658"/>
    </source>
</evidence>
<dbReference type="PROSITE" id="PS50089">
    <property type="entry name" value="ZF_RING_2"/>
    <property type="match status" value="2"/>
</dbReference>
<evidence type="ECO:0000256" key="1">
    <source>
        <dbReference type="ARBA" id="ARBA00000900"/>
    </source>
</evidence>
<keyword evidence="10" id="KW-0832">Ubl conjugation</keyword>
<keyword evidence="3" id="KW-0808">Transferase</keyword>
<dbReference type="EMBL" id="SGJD01013424">
    <property type="protein sequence ID" value="KAB0388672.1"/>
    <property type="molecule type" value="Genomic_DNA"/>
</dbReference>
<dbReference type="Proteomes" id="UP000437017">
    <property type="component" value="Unassembled WGS sequence"/>
</dbReference>
<dbReference type="SUPFAM" id="SSF57850">
    <property type="entry name" value="RING/U-box"/>
    <property type="match status" value="2"/>
</dbReference>
<dbReference type="PANTHER" id="PTHR21540:SF3">
    <property type="entry name" value="E3 UBIQUITIN-PROTEIN LIGASE ZSWIM2"/>
    <property type="match status" value="1"/>
</dbReference>
<evidence type="ECO:0000256" key="2">
    <source>
        <dbReference type="ARBA" id="ARBA00012483"/>
    </source>
</evidence>
<dbReference type="InterPro" id="IPR039903">
    <property type="entry name" value="Zswim2"/>
</dbReference>
<dbReference type="SMART" id="SM00184">
    <property type="entry name" value="RING"/>
    <property type="match status" value="2"/>
</dbReference>
<comment type="subunit">
    <text evidence="12">Dimer. Interacts with UBE2D1.</text>
</comment>
<evidence type="ECO:0000256" key="9">
    <source>
        <dbReference type="ARBA" id="ARBA00022833"/>
    </source>
</evidence>
<keyword evidence="8" id="KW-0833">Ubl conjugation pathway</keyword>
<evidence type="ECO:0000256" key="15">
    <source>
        <dbReference type="ARBA" id="ARBA00082542"/>
    </source>
</evidence>
<evidence type="ECO:0000259" key="17">
    <source>
        <dbReference type="PROSITE" id="PS50089"/>
    </source>
</evidence>
<dbReference type="Pfam" id="PF13639">
    <property type="entry name" value="zf-RING_2"/>
    <property type="match status" value="1"/>
</dbReference>
<dbReference type="PANTHER" id="PTHR21540">
    <property type="entry name" value="RING FINGER AND SWIM DOMAIN-CONTAINING PROTEIN 2"/>
    <property type="match status" value="1"/>
</dbReference>
<evidence type="ECO:0000256" key="7">
    <source>
        <dbReference type="ARBA" id="ARBA00022771"/>
    </source>
</evidence>
<evidence type="ECO:0000256" key="10">
    <source>
        <dbReference type="ARBA" id="ARBA00022843"/>
    </source>
</evidence>